<dbReference type="GO" id="GO:0016787">
    <property type="term" value="F:hydrolase activity"/>
    <property type="evidence" value="ECO:0007669"/>
    <property type="project" value="UniProtKB-KW"/>
</dbReference>
<name>A0A1Y5XWI1_KIBAR</name>
<dbReference type="Gene3D" id="3.90.79.10">
    <property type="entry name" value="Nucleoside Triphosphate Pyrophosphohydrolase"/>
    <property type="match status" value="1"/>
</dbReference>
<sequence>MARIDHYLEAHAPQANTIVVGVSVFALDEGGRLLIIRRKDTNLCHLPGGVQRVGETVASAAVRQTKAETGIDVEITGLIGIYSDPEHVIEYGPGDVRQEFSICFRARPVGGEPRPAGESKAAEWVEESLLYELPIHPATRLRIQHGFDERAEPYFS</sequence>
<comment type="cofactor">
    <cofactor evidence="1">
        <name>Mg(2+)</name>
        <dbReference type="ChEBI" id="CHEBI:18420"/>
    </cofactor>
</comment>
<dbReference type="OrthoDB" id="9801098at2"/>
<evidence type="ECO:0000259" key="3">
    <source>
        <dbReference type="PROSITE" id="PS51462"/>
    </source>
</evidence>
<dbReference type="RefSeq" id="WP_084429642.1">
    <property type="nucleotide sequence ID" value="NZ_FWXV01000004.1"/>
</dbReference>
<organism evidence="4 5">
    <name type="scientific">Kibdelosporangium aridum</name>
    <dbReference type="NCBI Taxonomy" id="2030"/>
    <lineage>
        <taxon>Bacteria</taxon>
        <taxon>Bacillati</taxon>
        <taxon>Actinomycetota</taxon>
        <taxon>Actinomycetes</taxon>
        <taxon>Pseudonocardiales</taxon>
        <taxon>Pseudonocardiaceae</taxon>
        <taxon>Kibdelosporangium</taxon>
    </lineage>
</organism>
<dbReference type="SUPFAM" id="SSF55811">
    <property type="entry name" value="Nudix"/>
    <property type="match status" value="1"/>
</dbReference>
<reference evidence="4 5" key="1">
    <citation type="submission" date="2017-04" db="EMBL/GenBank/DDBJ databases">
        <authorList>
            <person name="Afonso C.L."/>
            <person name="Miller P.J."/>
            <person name="Scott M.A."/>
            <person name="Spackman E."/>
            <person name="Goraichik I."/>
            <person name="Dimitrov K.M."/>
            <person name="Suarez D.L."/>
            <person name="Swayne D.E."/>
        </authorList>
    </citation>
    <scope>NUCLEOTIDE SEQUENCE [LARGE SCALE GENOMIC DNA]</scope>
    <source>
        <strain evidence="4 5">DSM 43828</strain>
    </source>
</reference>
<dbReference type="EMBL" id="FWXV01000004">
    <property type="protein sequence ID" value="SMD15455.1"/>
    <property type="molecule type" value="Genomic_DNA"/>
</dbReference>
<accession>A0A1Y5XWI1</accession>
<evidence type="ECO:0000313" key="5">
    <source>
        <dbReference type="Proteomes" id="UP000192674"/>
    </source>
</evidence>
<keyword evidence="5" id="KW-1185">Reference proteome</keyword>
<evidence type="ECO:0000313" key="4">
    <source>
        <dbReference type="EMBL" id="SMD15455.1"/>
    </source>
</evidence>
<dbReference type="Pfam" id="PF00293">
    <property type="entry name" value="NUDIX"/>
    <property type="match status" value="1"/>
</dbReference>
<protein>
    <submittedName>
        <fullName evidence="4">ADP-ribose pyrophosphatase YjhB, NUDIX family</fullName>
    </submittedName>
</protein>
<dbReference type="InterPro" id="IPR000086">
    <property type="entry name" value="NUDIX_hydrolase_dom"/>
</dbReference>
<evidence type="ECO:0000256" key="1">
    <source>
        <dbReference type="ARBA" id="ARBA00001946"/>
    </source>
</evidence>
<dbReference type="PANTHER" id="PTHR43046">
    <property type="entry name" value="GDP-MANNOSE MANNOSYL HYDROLASE"/>
    <property type="match status" value="1"/>
</dbReference>
<dbReference type="PANTHER" id="PTHR43046:SF16">
    <property type="entry name" value="ADP-RIBOSE PYROPHOSPHATASE YJHB-RELATED"/>
    <property type="match status" value="1"/>
</dbReference>
<dbReference type="InterPro" id="IPR015797">
    <property type="entry name" value="NUDIX_hydrolase-like_dom_sf"/>
</dbReference>
<evidence type="ECO:0000256" key="2">
    <source>
        <dbReference type="ARBA" id="ARBA00022801"/>
    </source>
</evidence>
<gene>
    <name evidence="4" type="ORF">SAMN05661093_05276</name>
</gene>
<feature type="domain" description="Nudix hydrolase" evidence="3">
    <location>
        <begin position="17"/>
        <end position="148"/>
    </location>
</feature>
<proteinExistence type="predicted"/>
<dbReference type="AlphaFoldDB" id="A0A1Y5XWI1"/>
<dbReference type="Proteomes" id="UP000192674">
    <property type="component" value="Unassembled WGS sequence"/>
</dbReference>
<dbReference type="PROSITE" id="PS51462">
    <property type="entry name" value="NUDIX"/>
    <property type="match status" value="1"/>
</dbReference>
<keyword evidence="2" id="KW-0378">Hydrolase</keyword>